<reference evidence="1" key="1">
    <citation type="submission" date="2021-03" db="EMBL/GenBank/DDBJ databases">
        <title>Legionella lytica PCM 2298.</title>
        <authorList>
            <person name="Koper P."/>
        </authorList>
    </citation>
    <scope>NUCLEOTIDE SEQUENCE</scope>
    <source>
        <strain evidence="1">PCM 2298</strain>
        <plasmid evidence="1">pLlyPCM2298_2</plasmid>
    </source>
</reference>
<proteinExistence type="predicted"/>
<sequence>MMNLSPLESHGLIKEITIVWTIDDVLEVRPGLTNAQASAVLFHLKTNHDATIGINWDVVGAVCDYLFGR</sequence>
<organism evidence="1 2">
    <name type="scientific">Legionella lytica</name>
    <dbReference type="NCBI Taxonomy" id="96232"/>
    <lineage>
        <taxon>Bacteria</taxon>
        <taxon>Pseudomonadati</taxon>
        <taxon>Pseudomonadota</taxon>
        <taxon>Gammaproteobacteria</taxon>
        <taxon>Legionellales</taxon>
        <taxon>Legionellaceae</taxon>
        <taxon>Legionella</taxon>
    </lineage>
</organism>
<keyword evidence="2" id="KW-1185">Reference proteome</keyword>
<name>A0ABY4YD31_9GAMM</name>
<dbReference type="Proteomes" id="UP001057474">
    <property type="component" value="Plasmid pLlyPCM2298_2"/>
</dbReference>
<geneLocation type="plasmid" evidence="1 2">
    <name>pLlyPCM2298_2</name>
</geneLocation>
<gene>
    <name evidence="1" type="ORF">J2N86_15965</name>
</gene>
<accession>A0ABY4YD31</accession>
<dbReference type="EMBL" id="CP071529">
    <property type="protein sequence ID" value="USQ15520.1"/>
    <property type="molecule type" value="Genomic_DNA"/>
</dbReference>
<keyword evidence="1" id="KW-0614">Plasmid</keyword>
<evidence type="ECO:0000313" key="1">
    <source>
        <dbReference type="EMBL" id="USQ15520.1"/>
    </source>
</evidence>
<dbReference type="RefSeq" id="WP_252582756.1">
    <property type="nucleotide sequence ID" value="NZ_CP071529.1"/>
</dbReference>
<protein>
    <submittedName>
        <fullName evidence="1">Uncharacterized protein</fullName>
    </submittedName>
</protein>
<evidence type="ECO:0000313" key="2">
    <source>
        <dbReference type="Proteomes" id="UP001057474"/>
    </source>
</evidence>